<keyword evidence="2" id="KW-0614">Plasmid</keyword>
<reference evidence="3" key="1">
    <citation type="submission" date="2016-09" db="EMBL/GenBank/DDBJ databases">
        <title>Genomics of Clostridium taeniosporum, an organism which forms endospores with ribbon-like appendages.</title>
        <authorList>
            <person name="Walker J.R."/>
        </authorList>
    </citation>
    <scope>NUCLEOTIDE SEQUENCE [LARGE SCALE GENOMIC DNA]</scope>
    <source>
        <strain evidence="3">1/k</strain>
        <plasmid evidence="3">Plasmid pct3</plasmid>
    </source>
</reference>
<name>A0A1D7XPR4_9CLOT</name>
<dbReference type="Gene3D" id="2.60.40.2440">
    <property type="entry name" value="Carbohydrate binding type-21 domain"/>
    <property type="match status" value="2"/>
</dbReference>
<dbReference type="InterPro" id="IPR005036">
    <property type="entry name" value="CBM21_dom"/>
</dbReference>
<dbReference type="InterPro" id="IPR050782">
    <property type="entry name" value="PP1_regulatory_subunit_3"/>
</dbReference>
<dbReference type="KEGG" id="ctae:BGI42_15585"/>
<dbReference type="Pfam" id="PF03370">
    <property type="entry name" value="CBM_21"/>
    <property type="match status" value="2"/>
</dbReference>
<feature type="domain" description="CBM21" evidence="1">
    <location>
        <begin position="46"/>
        <end position="152"/>
    </location>
</feature>
<dbReference type="GO" id="GO:0000164">
    <property type="term" value="C:protein phosphatase type 1 complex"/>
    <property type="evidence" value="ECO:0007669"/>
    <property type="project" value="TreeGrafter"/>
</dbReference>
<evidence type="ECO:0000259" key="1">
    <source>
        <dbReference type="PROSITE" id="PS51159"/>
    </source>
</evidence>
<dbReference type="RefSeq" id="WP_069681277.1">
    <property type="nucleotide sequence ID" value="NZ_CP017256.2"/>
</dbReference>
<dbReference type="Proteomes" id="UP000094652">
    <property type="component" value="Plasmid pCt3"/>
</dbReference>
<protein>
    <recommendedName>
        <fullName evidence="1">CBM21 domain-containing protein</fullName>
    </recommendedName>
</protein>
<dbReference type="PANTHER" id="PTHR12307:SF36">
    <property type="entry name" value="GLYCOGEN-BINDING SUBUNIT 76A"/>
    <property type="match status" value="1"/>
</dbReference>
<dbReference type="GO" id="GO:0008157">
    <property type="term" value="F:protein phosphatase 1 binding"/>
    <property type="evidence" value="ECO:0007669"/>
    <property type="project" value="TreeGrafter"/>
</dbReference>
<gene>
    <name evidence="2" type="ORF">BGI42_15585</name>
</gene>
<evidence type="ECO:0000313" key="3">
    <source>
        <dbReference type="Proteomes" id="UP000094652"/>
    </source>
</evidence>
<dbReference type="AlphaFoldDB" id="A0A1D7XPR4"/>
<keyword evidence="3" id="KW-1185">Reference proteome</keyword>
<proteinExistence type="predicted"/>
<dbReference type="OrthoDB" id="9812537at2"/>
<organism evidence="2 3">
    <name type="scientific">Clostridium taeniosporum</name>
    <dbReference type="NCBI Taxonomy" id="394958"/>
    <lineage>
        <taxon>Bacteria</taxon>
        <taxon>Bacillati</taxon>
        <taxon>Bacillota</taxon>
        <taxon>Clostridia</taxon>
        <taxon>Eubacteriales</taxon>
        <taxon>Clostridiaceae</taxon>
        <taxon>Clostridium</taxon>
    </lineage>
</organism>
<accession>A0A1D7XPR4</accession>
<dbReference type="InterPro" id="IPR038175">
    <property type="entry name" value="CBM21_dom_sf"/>
</dbReference>
<dbReference type="PROSITE" id="PS51159">
    <property type="entry name" value="CBM21"/>
    <property type="match status" value="1"/>
</dbReference>
<evidence type="ECO:0000313" key="2">
    <source>
        <dbReference type="EMBL" id="AOR25159.1"/>
    </source>
</evidence>
<geneLocation type="plasmid" evidence="3">
    <name>pct3</name>
</geneLocation>
<sequence>MKKFKKALSMLVSVFIFTGMLMINGVLNQGVQAAETNKVSSNLNVEGNSSNLPVQLYYAKYINCGYYGGAVEGAICIKNLAYDKKVIVHYASGEGNSWKDKEAHYVKTNPDGSEVWSFRIAFKGLFTAFAIKYEVNGKTYWDNNNSKNYSVNYEYDEVALGKSNSCVIYSGLNPLSGKFCVKNTGKKPTNIKVRYTEDNWKTYKEATIKPATNYVDSVSNYYFNADDCKELTKEIKFALYYEIDGIEYCDDNFGSYYRG</sequence>
<dbReference type="PANTHER" id="PTHR12307">
    <property type="entry name" value="PROTEIN PHOSPHATASE 1 REGULATORY SUBUNIT"/>
    <property type="match status" value="1"/>
</dbReference>
<dbReference type="EMBL" id="CP017256">
    <property type="protein sequence ID" value="AOR25159.1"/>
    <property type="molecule type" value="Genomic_DNA"/>
</dbReference>